<reference evidence="2" key="1">
    <citation type="submission" date="2022-08" db="EMBL/GenBank/DDBJ databases">
        <authorList>
            <person name="Tistechok S."/>
            <person name="Samborskyy M."/>
            <person name="Roman I."/>
        </authorList>
    </citation>
    <scope>NUCLEOTIDE SEQUENCE</scope>
    <source>
        <strain evidence="2">DSM 103496</strain>
    </source>
</reference>
<evidence type="ECO:0000313" key="3">
    <source>
        <dbReference type="Proteomes" id="UP001141259"/>
    </source>
</evidence>
<dbReference type="Proteomes" id="UP001141259">
    <property type="component" value="Unassembled WGS sequence"/>
</dbReference>
<protein>
    <submittedName>
        <fullName evidence="2">Uncharacterized protein</fullName>
    </submittedName>
</protein>
<feature type="transmembrane region" description="Helical" evidence="1">
    <location>
        <begin position="51"/>
        <end position="69"/>
    </location>
</feature>
<keyword evidence="1" id="KW-0472">Membrane</keyword>
<comment type="caution">
    <text evidence="2">The sequence shown here is derived from an EMBL/GenBank/DDBJ whole genome shotgun (WGS) entry which is preliminary data.</text>
</comment>
<gene>
    <name evidence="2" type="ORF">NZH93_47810</name>
</gene>
<name>A0A9X2VYX8_9PSEU</name>
<proteinExistence type="predicted"/>
<dbReference type="AlphaFoldDB" id="A0A9X2VYX8"/>
<keyword evidence="1" id="KW-0812">Transmembrane</keyword>
<keyword evidence="1" id="KW-1133">Transmembrane helix</keyword>
<dbReference type="RefSeq" id="WP_259630031.1">
    <property type="nucleotide sequence ID" value="NZ_JANYMP010000049.1"/>
</dbReference>
<sequence length="79" mass="8442">MAHIADRPPVRLMVPARLVNSLNWASNHGAQWGSIAAAAWIVIVRAVGEPWWAAALCGVLFGVVAVLCPPSASRIDDDR</sequence>
<evidence type="ECO:0000256" key="1">
    <source>
        <dbReference type="SAM" id="Phobius"/>
    </source>
</evidence>
<dbReference type="EMBL" id="JANYMP010000049">
    <property type="protein sequence ID" value="MCS7484584.1"/>
    <property type="molecule type" value="Genomic_DNA"/>
</dbReference>
<accession>A0A9X2VYX8</accession>
<keyword evidence="3" id="KW-1185">Reference proteome</keyword>
<organism evidence="2 3">
    <name type="scientific">Umezawaea endophytica</name>
    <dbReference type="NCBI Taxonomy" id="1654476"/>
    <lineage>
        <taxon>Bacteria</taxon>
        <taxon>Bacillati</taxon>
        <taxon>Actinomycetota</taxon>
        <taxon>Actinomycetes</taxon>
        <taxon>Pseudonocardiales</taxon>
        <taxon>Pseudonocardiaceae</taxon>
        <taxon>Umezawaea</taxon>
    </lineage>
</organism>
<evidence type="ECO:0000313" key="2">
    <source>
        <dbReference type="EMBL" id="MCS7484584.1"/>
    </source>
</evidence>